<reference evidence="5 6" key="1">
    <citation type="submission" date="2018-06" db="EMBL/GenBank/DDBJ databases">
        <title>Genomic Encyclopedia of Type Strains, Phase IV (KMG-IV): sequencing the most valuable type-strain genomes for metagenomic binning, comparative biology and taxonomic classification.</title>
        <authorList>
            <person name="Goeker M."/>
        </authorList>
    </citation>
    <scope>NUCLEOTIDE SEQUENCE [LARGE SCALE GENOMIC DNA]</scope>
    <source>
        <strain evidence="5 6">DSM 25532</strain>
    </source>
</reference>
<dbReference type="Proteomes" id="UP000253426">
    <property type="component" value="Unassembled WGS sequence"/>
</dbReference>
<comment type="similarity">
    <text evidence="1">Belongs to the glycosyl hydrolase 13 family.</text>
</comment>
<evidence type="ECO:0000256" key="2">
    <source>
        <dbReference type="ARBA" id="ARBA00022801"/>
    </source>
</evidence>
<dbReference type="InterPro" id="IPR004193">
    <property type="entry name" value="Glyco_hydro_13_N"/>
</dbReference>
<dbReference type="CDD" id="cd02856">
    <property type="entry name" value="E_set_GDE_Isoamylase_N"/>
    <property type="match status" value="1"/>
</dbReference>
<dbReference type="SUPFAM" id="SSF51011">
    <property type="entry name" value="Glycosyl hydrolase domain"/>
    <property type="match status" value="1"/>
</dbReference>
<dbReference type="GO" id="GO:0005980">
    <property type="term" value="P:glycogen catabolic process"/>
    <property type="evidence" value="ECO:0007669"/>
    <property type="project" value="InterPro"/>
</dbReference>
<dbReference type="OrthoDB" id="9761875at2"/>
<keyword evidence="3" id="KW-0326">Glycosidase</keyword>
<accession>A0A366H2Q8</accession>
<dbReference type="CDD" id="cd11326">
    <property type="entry name" value="AmyAc_Glg_debranch"/>
    <property type="match status" value="1"/>
</dbReference>
<proteinExistence type="inferred from homology"/>
<keyword evidence="2" id="KW-0378">Hydrolase</keyword>
<gene>
    <name evidence="5" type="ORF">DES53_11825</name>
</gene>
<dbReference type="Pfam" id="PF00128">
    <property type="entry name" value="Alpha-amylase"/>
    <property type="match status" value="1"/>
</dbReference>
<organism evidence="5 6">
    <name type="scientific">Roseimicrobium gellanilyticum</name>
    <dbReference type="NCBI Taxonomy" id="748857"/>
    <lineage>
        <taxon>Bacteria</taxon>
        <taxon>Pseudomonadati</taxon>
        <taxon>Verrucomicrobiota</taxon>
        <taxon>Verrucomicrobiia</taxon>
        <taxon>Verrucomicrobiales</taxon>
        <taxon>Verrucomicrobiaceae</taxon>
        <taxon>Roseimicrobium</taxon>
    </lineage>
</organism>
<name>A0A366H2Q8_9BACT</name>
<dbReference type="AlphaFoldDB" id="A0A366H2Q8"/>
<protein>
    <submittedName>
        <fullName evidence="5">Glycogen operon protein</fullName>
    </submittedName>
</protein>
<dbReference type="InterPro" id="IPR017853">
    <property type="entry name" value="GH"/>
</dbReference>
<dbReference type="RefSeq" id="WP_113962025.1">
    <property type="nucleotide sequence ID" value="NZ_QNRR01000018.1"/>
</dbReference>
<dbReference type="InterPro" id="IPR011837">
    <property type="entry name" value="Glycogen_debranch_GlgX"/>
</dbReference>
<dbReference type="NCBIfam" id="TIGR02100">
    <property type="entry name" value="glgX_debranch"/>
    <property type="match status" value="1"/>
</dbReference>
<feature type="domain" description="Glycosyl hydrolase family 13 catalytic" evidence="4">
    <location>
        <begin position="182"/>
        <end position="590"/>
    </location>
</feature>
<evidence type="ECO:0000256" key="1">
    <source>
        <dbReference type="ARBA" id="ARBA00008061"/>
    </source>
</evidence>
<dbReference type="InterPro" id="IPR006047">
    <property type="entry name" value="GH13_cat_dom"/>
</dbReference>
<comment type="caution">
    <text evidence="5">The sequence shown here is derived from an EMBL/GenBank/DDBJ whole genome shotgun (WGS) entry which is preliminary data.</text>
</comment>
<evidence type="ECO:0000313" key="5">
    <source>
        <dbReference type="EMBL" id="RBP36076.1"/>
    </source>
</evidence>
<evidence type="ECO:0000256" key="3">
    <source>
        <dbReference type="ARBA" id="ARBA00023295"/>
    </source>
</evidence>
<keyword evidence="6" id="KW-1185">Reference proteome</keyword>
<dbReference type="GO" id="GO:0004135">
    <property type="term" value="F:amylo-alpha-1,6-glucosidase activity"/>
    <property type="evidence" value="ECO:0007669"/>
    <property type="project" value="InterPro"/>
</dbReference>
<dbReference type="Gene3D" id="2.60.40.1180">
    <property type="entry name" value="Golgi alpha-mannosidase II"/>
    <property type="match status" value="1"/>
</dbReference>
<dbReference type="InterPro" id="IPR013783">
    <property type="entry name" value="Ig-like_fold"/>
</dbReference>
<dbReference type="InterPro" id="IPR013780">
    <property type="entry name" value="Glyco_hydro_b"/>
</dbReference>
<dbReference type="Pfam" id="PF02922">
    <property type="entry name" value="CBM_48"/>
    <property type="match status" value="1"/>
</dbReference>
<dbReference type="PANTHER" id="PTHR43002">
    <property type="entry name" value="GLYCOGEN DEBRANCHING ENZYME"/>
    <property type="match status" value="1"/>
</dbReference>
<sequence>MTGLISKLATICFGNEAGATVWNSQLSKNAPPALGATPTQEGVYFSCYSRTAQAVDVCLYEPLEPSRETQRVRMQRDHNDVWHAFVQDAKAGALYGFRVHGAWDPPTGRWFNPTKLLLDPHAKAIHGSTKWNAHMQPARKDGTPDFRDNGAVMVKSVVISDAFDWQGDTQLNTAWSDTVVYEMHVKGFSVLNAAVPKDTRGTYAGLAHPASIEYLKNLGITAVQLLPVHQHVDDGFLLAKDLTNYWGYNTVGFFAPHSEYAAAREPQKQVDEFKAMVRDLHRAGIEVILDVVYNHTAEGDENGPALVMRGLDNHSYYLLNGDSRVVNYTGTGNTVNAASPGALRMIMDSLRYWVTEMHVDGFRFDLAATMGRRGELFDTLAPFFLSIAQDPVLSRVKMIAEPWDIGPNGYQVGGFPKPWHELNGRFRDKVRRFWKGDEGALASFAKRISGSQDIFGPAGRSPLVSVNFITSHDGFTLRDLWSYNQKHNKANGEDNRDGDNHNDNWNCGAEGNTKDPIILSLRRRMVRSCLASSFCALGVPFLTMGDERWRTQKGNNNAYCQDNDISWMKWSTAGDEGKMLEFTQKLIRFRMSRPHFRRQMHYNGRINPLTKRPDVTWYDANGKPLSHDGWHAAGIRFFGMLVEAPDAPHRDEPGDGSAPLLLLWNNGTSDISFPLPAGRWSVVFDTSREDSFEATDPVTKTMTSAMRSVACLMLLE</sequence>
<dbReference type="InterPro" id="IPR044505">
    <property type="entry name" value="GlgX_Isoamylase_N_E_set"/>
</dbReference>
<dbReference type="InterPro" id="IPR014756">
    <property type="entry name" value="Ig_E-set"/>
</dbReference>
<evidence type="ECO:0000259" key="4">
    <source>
        <dbReference type="SMART" id="SM00642"/>
    </source>
</evidence>
<dbReference type="EMBL" id="QNRR01000018">
    <property type="protein sequence ID" value="RBP36076.1"/>
    <property type="molecule type" value="Genomic_DNA"/>
</dbReference>
<dbReference type="SUPFAM" id="SSF81296">
    <property type="entry name" value="E set domains"/>
    <property type="match status" value="1"/>
</dbReference>
<dbReference type="SUPFAM" id="SSF51445">
    <property type="entry name" value="(Trans)glycosidases"/>
    <property type="match status" value="1"/>
</dbReference>
<dbReference type="Gene3D" id="3.20.20.80">
    <property type="entry name" value="Glycosidases"/>
    <property type="match status" value="1"/>
</dbReference>
<evidence type="ECO:0000313" key="6">
    <source>
        <dbReference type="Proteomes" id="UP000253426"/>
    </source>
</evidence>
<dbReference type="Gene3D" id="2.60.40.10">
    <property type="entry name" value="Immunoglobulins"/>
    <property type="match status" value="1"/>
</dbReference>
<dbReference type="SMART" id="SM00642">
    <property type="entry name" value="Aamy"/>
    <property type="match status" value="1"/>
</dbReference>